<dbReference type="OrthoDB" id="3771266at2"/>
<dbReference type="PRINTS" id="PR00412">
    <property type="entry name" value="EPOXHYDRLASE"/>
</dbReference>
<organism evidence="2 3">
    <name type="scientific">Cellulomonas rhizosphaerae</name>
    <dbReference type="NCBI Taxonomy" id="2293719"/>
    <lineage>
        <taxon>Bacteria</taxon>
        <taxon>Bacillati</taxon>
        <taxon>Actinomycetota</taxon>
        <taxon>Actinomycetes</taxon>
        <taxon>Micrococcales</taxon>
        <taxon>Cellulomonadaceae</taxon>
        <taxon>Cellulomonas</taxon>
    </lineage>
</organism>
<dbReference type="GO" id="GO:0016787">
    <property type="term" value="F:hydrolase activity"/>
    <property type="evidence" value="ECO:0007669"/>
    <property type="project" value="UniProtKB-KW"/>
</dbReference>
<name>A0A413RJB1_9CELL</name>
<dbReference type="Pfam" id="PF12697">
    <property type="entry name" value="Abhydrolase_6"/>
    <property type="match status" value="1"/>
</dbReference>
<gene>
    <name evidence="2" type="ORF">D1825_13120</name>
</gene>
<proteinExistence type="predicted"/>
<keyword evidence="3" id="KW-1185">Reference proteome</keyword>
<evidence type="ECO:0000259" key="1">
    <source>
        <dbReference type="Pfam" id="PF12697"/>
    </source>
</evidence>
<evidence type="ECO:0000313" key="3">
    <source>
        <dbReference type="Proteomes" id="UP000283374"/>
    </source>
</evidence>
<dbReference type="EMBL" id="QWKP01000211">
    <property type="protein sequence ID" value="RHA38669.1"/>
    <property type="molecule type" value="Genomic_DNA"/>
</dbReference>
<dbReference type="Gene3D" id="3.40.50.1820">
    <property type="entry name" value="alpha/beta hydrolase"/>
    <property type="match status" value="1"/>
</dbReference>
<dbReference type="PRINTS" id="PR00111">
    <property type="entry name" value="ABHYDROLASE"/>
</dbReference>
<reference evidence="2 3" key="1">
    <citation type="submission" date="2018-08" db="EMBL/GenBank/DDBJ databases">
        <title>Cellulomonas rhizosphaerae sp. nov., a novel actinomycete isolated from soil.</title>
        <authorList>
            <person name="Tian Y."/>
        </authorList>
    </citation>
    <scope>NUCLEOTIDE SEQUENCE [LARGE SCALE GENOMIC DNA]</scope>
    <source>
        <strain evidence="2 3">NEAU-TCZ24</strain>
    </source>
</reference>
<dbReference type="PANTHER" id="PTHR43194">
    <property type="entry name" value="HYDROLASE ALPHA/BETA FOLD FAMILY"/>
    <property type="match status" value="1"/>
</dbReference>
<dbReference type="PANTHER" id="PTHR43194:SF2">
    <property type="entry name" value="PEROXISOMAL MEMBRANE PROTEIN LPX1"/>
    <property type="match status" value="1"/>
</dbReference>
<dbReference type="InterPro" id="IPR029058">
    <property type="entry name" value="AB_hydrolase_fold"/>
</dbReference>
<feature type="domain" description="AB hydrolase-1" evidence="1">
    <location>
        <begin position="27"/>
        <end position="263"/>
    </location>
</feature>
<dbReference type="InterPro" id="IPR050228">
    <property type="entry name" value="Carboxylesterase_BioH"/>
</dbReference>
<dbReference type="SUPFAM" id="SSF53474">
    <property type="entry name" value="alpha/beta-Hydrolases"/>
    <property type="match status" value="1"/>
</dbReference>
<keyword evidence="2" id="KW-0378">Hydrolase</keyword>
<dbReference type="AlphaFoldDB" id="A0A413RJB1"/>
<comment type="caution">
    <text evidence="2">The sequence shown here is derived from an EMBL/GenBank/DDBJ whole genome shotgun (WGS) entry which is preliminary data.</text>
</comment>
<evidence type="ECO:0000313" key="2">
    <source>
        <dbReference type="EMBL" id="RHA38669.1"/>
    </source>
</evidence>
<sequence length="287" mass="30337">MTTTQHLQRPEGRIAFTVGGPADAPLVVLVPGMGDLRSTWRELTPALVDAGYRVAVTDLRGHGDSDTTFSTHGDVATASDVEALLEQLGGAAVLVGNSMGAGAVALVAADRPDLVAGLVLTGPFLRDPKLSRTSRAIIRGSYSVLFARLWGARVWARYYRGTLNKGRTAPWLDEHVADLRAALSDPAHLRQFRTLCRQLTHAPVEARVGDVQAPALAFVGTLDPDFTDPAAEGAWIGTAIGADVVMIDGVAHYPQHQAPEVVVPRTLAFLADLPRAEAGAFAAGLRA</sequence>
<dbReference type="InterPro" id="IPR000073">
    <property type="entry name" value="AB_hydrolase_1"/>
</dbReference>
<dbReference type="InterPro" id="IPR000639">
    <property type="entry name" value="Epox_hydrolase-like"/>
</dbReference>
<dbReference type="Proteomes" id="UP000283374">
    <property type="component" value="Unassembled WGS sequence"/>
</dbReference>
<accession>A0A413RJB1</accession>
<dbReference type="RefSeq" id="WP_118767862.1">
    <property type="nucleotide sequence ID" value="NZ_QWKP01000211.1"/>
</dbReference>
<protein>
    <submittedName>
        <fullName evidence="2">Alpha/beta hydrolase</fullName>
    </submittedName>
</protein>